<dbReference type="AlphaFoldDB" id="A0A8J9VMI6"/>
<evidence type="ECO:0000256" key="1">
    <source>
        <dbReference type="ARBA" id="ARBA00006787"/>
    </source>
</evidence>
<feature type="binding site" evidence="5">
    <location>
        <position position="497"/>
    </location>
    <ligand>
        <name>Fe cation</name>
        <dbReference type="ChEBI" id="CHEBI:24875"/>
        <note>catalytic</note>
    </ligand>
</feature>
<proteinExistence type="inferred from homology"/>
<accession>A0A8J9VMI6</accession>
<dbReference type="OrthoDB" id="1069523at2759"/>
<evidence type="ECO:0000313" key="6">
    <source>
        <dbReference type="EMBL" id="CAH0714177.1"/>
    </source>
</evidence>
<feature type="binding site" evidence="5">
    <location>
        <position position="182"/>
    </location>
    <ligand>
        <name>Fe cation</name>
        <dbReference type="ChEBI" id="CHEBI:24875"/>
        <note>catalytic</note>
    </ligand>
</feature>
<keyword evidence="2 5" id="KW-0479">Metal-binding</keyword>
<dbReference type="PANTHER" id="PTHR10543:SF24">
    <property type="entry name" value="CAROTENOID ISOMEROOXYGENASE"/>
    <property type="match status" value="1"/>
</dbReference>
<comment type="cofactor">
    <cofactor evidence="5">
        <name>Fe(2+)</name>
        <dbReference type="ChEBI" id="CHEBI:29033"/>
    </cofactor>
    <text evidence="5">Binds 1 Fe(2+) ion per subunit.</text>
</comment>
<dbReference type="InterPro" id="IPR004294">
    <property type="entry name" value="Carotenoid_Oase"/>
</dbReference>
<keyword evidence="3" id="KW-0560">Oxidoreductase</keyword>
<sequence>MTETEILNPNYDINIWMRTCEEEVNVPLQGKVTGEIPQWLQGSLIRNGPGCNKIGSSQYQHVFDGLALLHKFTVKDCRVTYQCRFLRSETYKKNKAANRIVITEFGTKAIPDPCHTIFDRISSIFNFKLEKTDNAAVSIYPFGDQIYAMTEVPTLYKIDPGSLETLGSKQLSDALLVAHTAHPHVMPNGDVYNVGLNVVKGNLSHVVVKFPYSEKGDMFEAAEIVGSAKPRWRLNPAYMHSFGITENYFVIIEQPLCVSLIKNFCRYITKRPISSSLVTYPDYETNVILIHRETGAETRYSTDTIFFMHIINCFESDGQVMVDMCSYKDSKILDAMYIEALQSMHSNPDYAQWCQSRPKRIVIPLDAPTLSKVETRDIADIGVEAPRINYEMCNGRPYRYFYGIGSDVDTQYSGSIIKVDTKTGEFLIWHEPQCSPSEPIFIAHPGAKDEDDGVLLSAVLWGKEDHAVTLLVLNARNLKEIARAHFTTPSQIPKCFHGWFIPD</sequence>
<dbReference type="GO" id="GO:0010436">
    <property type="term" value="F:carotenoid dioxygenase activity"/>
    <property type="evidence" value="ECO:0007669"/>
    <property type="project" value="TreeGrafter"/>
</dbReference>
<evidence type="ECO:0000256" key="5">
    <source>
        <dbReference type="PIRSR" id="PIRSR604294-1"/>
    </source>
</evidence>
<feature type="binding site" evidence="5">
    <location>
        <position position="309"/>
    </location>
    <ligand>
        <name>Fe cation</name>
        <dbReference type="ChEBI" id="CHEBI:24875"/>
        <note>catalytic</note>
    </ligand>
</feature>
<feature type="non-terminal residue" evidence="6">
    <location>
        <position position="503"/>
    </location>
</feature>
<evidence type="ECO:0008006" key="8">
    <source>
        <dbReference type="Google" id="ProtNLM"/>
    </source>
</evidence>
<gene>
    <name evidence="6" type="ORF">BINO364_LOCUS1258</name>
</gene>
<feature type="binding site" evidence="5">
    <location>
        <position position="240"/>
    </location>
    <ligand>
        <name>Fe cation</name>
        <dbReference type="ChEBI" id="CHEBI:24875"/>
        <note>catalytic</note>
    </ligand>
</feature>
<evidence type="ECO:0000256" key="3">
    <source>
        <dbReference type="ARBA" id="ARBA00023002"/>
    </source>
</evidence>
<organism evidence="6 7">
    <name type="scientific">Brenthis ino</name>
    <name type="common">lesser marbled fritillary</name>
    <dbReference type="NCBI Taxonomy" id="405034"/>
    <lineage>
        <taxon>Eukaryota</taxon>
        <taxon>Metazoa</taxon>
        <taxon>Ecdysozoa</taxon>
        <taxon>Arthropoda</taxon>
        <taxon>Hexapoda</taxon>
        <taxon>Insecta</taxon>
        <taxon>Pterygota</taxon>
        <taxon>Neoptera</taxon>
        <taxon>Endopterygota</taxon>
        <taxon>Lepidoptera</taxon>
        <taxon>Glossata</taxon>
        <taxon>Ditrysia</taxon>
        <taxon>Papilionoidea</taxon>
        <taxon>Nymphalidae</taxon>
        <taxon>Heliconiinae</taxon>
        <taxon>Argynnini</taxon>
        <taxon>Brenthis</taxon>
    </lineage>
</organism>
<dbReference type="GO" id="GO:0016121">
    <property type="term" value="P:carotene catabolic process"/>
    <property type="evidence" value="ECO:0007669"/>
    <property type="project" value="TreeGrafter"/>
</dbReference>
<evidence type="ECO:0000256" key="4">
    <source>
        <dbReference type="ARBA" id="ARBA00023004"/>
    </source>
</evidence>
<evidence type="ECO:0000313" key="7">
    <source>
        <dbReference type="Proteomes" id="UP000838878"/>
    </source>
</evidence>
<protein>
    <recommendedName>
        <fullName evidence="8">Carotenoid isomerooxygenase</fullName>
    </recommendedName>
</protein>
<dbReference type="EMBL" id="OV170221">
    <property type="protein sequence ID" value="CAH0714177.1"/>
    <property type="molecule type" value="Genomic_DNA"/>
</dbReference>
<evidence type="ECO:0000256" key="2">
    <source>
        <dbReference type="ARBA" id="ARBA00022723"/>
    </source>
</evidence>
<dbReference type="PANTHER" id="PTHR10543">
    <property type="entry name" value="BETA-CAROTENE DIOXYGENASE"/>
    <property type="match status" value="1"/>
</dbReference>
<reference evidence="6" key="1">
    <citation type="submission" date="2021-12" db="EMBL/GenBank/DDBJ databases">
        <authorList>
            <person name="Martin H S."/>
        </authorList>
    </citation>
    <scope>NUCLEOTIDE SEQUENCE</scope>
</reference>
<dbReference type="GO" id="GO:0042574">
    <property type="term" value="P:retinal metabolic process"/>
    <property type="evidence" value="ECO:0007669"/>
    <property type="project" value="TreeGrafter"/>
</dbReference>
<dbReference type="GO" id="GO:0046872">
    <property type="term" value="F:metal ion binding"/>
    <property type="evidence" value="ECO:0007669"/>
    <property type="project" value="UniProtKB-KW"/>
</dbReference>
<dbReference type="GO" id="GO:0003834">
    <property type="term" value="F:beta-carotene 15,15'-dioxygenase activity"/>
    <property type="evidence" value="ECO:0007669"/>
    <property type="project" value="TreeGrafter"/>
</dbReference>
<dbReference type="Proteomes" id="UP000838878">
    <property type="component" value="Chromosome 1"/>
</dbReference>
<name>A0A8J9VMI6_9NEOP</name>
<keyword evidence="7" id="KW-1185">Reference proteome</keyword>
<keyword evidence="4 5" id="KW-0408">Iron</keyword>
<dbReference type="Pfam" id="PF03055">
    <property type="entry name" value="RPE65"/>
    <property type="match status" value="1"/>
</dbReference>
<comment type="similarity">
    <text evidence="1">Belongs to the carotenoid oxygenase family.</text>
</comment>